<proteinExistence type="predicted"/>
<dbReference type="InterPro" id="IPR001763">
    <property type="entry name" value="Rhodanese-like_dom"/>
</dbReference>
<dbReference type="CDD" id="cd00158">
    <property type="entry name" value="RHOD"/>
    <property type="match status" value="1"/>
</dbReference>
<sequence length="488" mass="54515">MLLHNTLYINNFTLRKDKLKHTTMYFQHVYDKSLAQASYFIGCQAKGEAIVIDAKRDIDTYLDIAKQNNMTITHIAETHIHADFLSGSRELAAVTGAKMYLSDEGGADWQYEFNHIGLKNGDVIKVGNLSLEVLHTPGHTPESISFLLTDHPATDEPVMIFTGDFVFVGDIGRPDLLEKAAGLKGTQDAGAKQMYQSLEKFASLPPYIQVWPAHGAGSACGKALGAVPSSTVGYEKIRNWAFQYTNNEKEFKDYLLADQPEPPKYFAMMKKLNKVNRPLLVEVPKHAKLSKEEFLNAYNKGIKVIDTRNKFDFAKAHLPNTINIQGNNSFATWCGWVLNYEEQFILIADDDQMDDITRKLMRIGLDNIYGYISDIQSTGIAPEQSEIIDADTLKSYIGNENVQIIDVRGASEYNAAHIKGAENIFVGTLADNLDKIDKNKEVVIHCQSGDRAAIAQSILARNGFKNMKNYSAGMAEWKKLNNKVVSEN</sequence>
<dbReference type="InterPro" id="IPR001279">
    <property type="entry name" value="Metallo-B-lactamas"/>
</dbReference>
<evidence type="ECO:0000259" key="2">
    <source>
        <dbReference type="PROSITE" id="PS50206"/>
    </source>
</evidence>
<dbReference type="InterPro" id="IPR044528">
    <property type="entry name" value="POD-like_MBL-fold"/>
</dbReference>
<dbReference type="EMBL" id="BMJE01000004">
    <property type="protein sequence ID" value="GGB78723.1"/>
    <property type="molecule type" value="Genomic_DNA"/>
</dbReference>
<dbReference type="CDD" id="cd07724">
    <property type="entry name" value="POD-like_MBL-fold"/>
    <property type="match status" value="1"/>
</dbReference>
<gene>
    <name evidence="3" type="ORF">GCM10007424_18600</name>
</gene>
<dbReference type="Gene3D" id="3.40.250.10">
    <property type="entry name" value="Rhodanese-like domain"/>
    <property type="match status" value="2"/>
</dbReference>
<comment type="caution">
    <text evidence="3">The sequence shown here is derived from an EMBL/GenBank/DDBJ whole genome shotgun (WGS) entry which is preliminary data.</text>
</comment>
<dbReference type="InterPro" id="IPR036873">
    <property type="entry name" value="Rhodanese-like_dom_sf"/>
</dbReference>
<protein>
    <submittedName>
        <fullName evidence="3">MBL fold hydrolase</fullName>
    </submittedName>
</protein>
<dbReference type="PANTHER" id="PTHR43084:SF1">
    <property type="entry name" value="PERSULFIDE DIOXYGENASE ETHE1, MITOCHONDRIAL"/>
    <property type="match status" value="1"/>
</dbReference>
<keyword evidence="1" id="KW-0479">Metal-binding</keyword>
<dbReference type="InterPro" id="IPR051682">
    <property type="entry name" value="Mito_Persulfide_Diox"/>
</dbReference>
<dbReference type="GO" id="GO:0016787">
    <property type="term" value="F:hydrolase activity"/>
    <property type="evidence" value="ECO:0007669"/>
    <property type="project" value="UniProtKB-KW"/>
</dbReference>
<dbReference type="Pfam" id="PF00581">
    <property type="entry name" value="Rhodanese"/>
    <property type="match status" value="2"/>
</dbReference>
<keyword evidence="4" id="KW-1185">Reference proteome</keyword>
<evidence type="ECO:0000313" key="4">
    <source>
        <dbReference type="Proteomes" id="UP000615760"/>
    </source>
</evidence>
<accession>A0ABQ1JXR6</accession>
<dbReference type="Proteomes" id="UP000615760">
    <property type="component" value="Unassembled WGS sequence"/>
</dbReference>
<reference evidence="4" key="1">
    <citation type="journal article" date="2019" name="Int. J. Syst. Evol. Microbiol.">
        <title>The Global Catalogue of Microorganisms (GCM) 10K type strain sequencing project: providing services to taxonomists for standard genome sequencing and annotation.</title>
        <authorList>
            <consortium name="The Broad Institute Genomics Platform"/>
            <consortium name="The Broad Institute Genome Sequencing Center for Infectious Disease"/>
            <person name="Wu L."/>
            <person name="Ma J."/>
        </authorList>
    </citation>
    <scope>NUCLEOTIDE SEQUENCE [LARGE SCALE GENOMIC DNA]</scope>
    <source>
        <strain evidence="4">CGMCC 1.15461</strain>
    </source>
</reference>
<evidence type="ECO:0000256" key="1">
    <source>
        <dbReference type="ARBA" id="ARBA00022723"/>
    </source>
</evidence>
<dbReference type="PANTHER" id="PTHR43084">
    <property type="entry name" value="PERSULFIDE DIOXYGENASE ETHE1"/>
    <property type="match status" value="1"/>
</dbReference>
<dbReference type="SMART" id="SM00849">
    <property type="entry name" value="Lactamase_B"/>
    <property type="match status" value="1"/>
</dbReference>
<name>A0ABQ1JXR6_9FLAO</name>
<dbReference type="InterPro" id="IPR036866">
    <property type="entry name" value="RibonucZ/Hydroxyglut_hydro"/>
</dbReference>
<dbReference type="PROSITE" id="PS50206">
    <property type="entry name" value="RHODANESE_3"/>
    <property type="match status" value="2"/>
</dbReference>
<dbReference type="SMART" id="SM00450">
    <property type="entry name" value="RHOD"/>
    <property type="match status" value="1"/>
</dbReference>
<keyword evidence="3" id="KW-0378">Hydrolase</keyword>
<dbReference type="Gene3D" id="3.60.15.10">
    <property type="entry name" value="Ribonuclease Z/Hydroxyacylglutathione hydrolase-like"/>
    <property type="match status" value="1"/>
</dbReference>
<organism evidence="3 4">
    <name type="scientific">Flavobacterium suaedae</name>
    <dbReference type="NCBI Taxonomy" id="1767027"/>
    <lineage>
        <taxon>Bacteria</taxon>
        <taxon>Pseudomonadati</taxon>
        <taxon>Bacteroidota</taxon>
        <taxon>Flavobacteriia</taxon>
        <taxon>Flavobacteriales</taxon>
        <taxon>Flavobacteriaceae</taxon>
        <taxon>Flavobacterium</taxon>
    </lineage>
</organism>
<feature type="domain" description="Rhodanese" evidence="2">
    <location>
        <begin position="398"/>
        <end position="486"/>
    </location>
</feature>
<evidence type="ECO:0000313" key="3">
    <source>
        <dbReference type="EMBL" id="GGB78723.1"/>
    </source>
</evidence>
<dbReference type="SUPFAM" id="SSF56281">
    <property type="entry name" value="Metallo-hydrolase/oxidoreductase"/>
    <property type="match status" value="1"/>
</dbReference>
<dbReference type="Pfam" id="PF00753">
    <property type="entry name" value="Lactamase_B"/>
    <property type="match status" value="1"/>
</dbReference>
<feature type="domain" description="Rhodanese" evidence="2">
    <location>
        <begin position="298"/>
        <end position="324"/>
    </location>
</feature>
<dbReference type="SUPFAM" id="SSF52821">
    <property type="entry name" value="Rhodanese/Cell cycle control phosphatase"/>
    <property type="match status" value="2"/>
</dbReference>